<reference evidence="2 3" key="1">
    <citation type="submission" date="2014-02" db="EMBL/GenBank/DDBJ databases">
        <title>The small core and large imbalanced accessory genome model reveals a collaborative survival strategy of Sorangium cellulosum strains in nature.</title>
        <authorList>
            <person name="Han K."/>
            <person name="Peng R."/>
            <person name="Blom J."/>
            <person name="Li Y.-Z."/>
        </authorList>
    </citation>
    <scope>NUCLEOTIDE SEQUENCE [LARGE SCALE GENOMIC DNA]</scope>
    <source>
        <strain evidence="2 3">So0007-03</strain>
    </source>
</reference>
<feature type="non-terminal residue" evidence="2">
    <location>
        <position position="82"/>
    </location>
</feature>
<protein>
    <submittedName>
        <fullName evidence="2">Uncharacterized protein</fullName>
    </submittedName>
</protein>
<gene>
    <name evidence="2" type="ORF">BE21_36460</name>
</gene>
<feature type="region of interest" description="Disordered" evidence="1">
    <location>
        <begin position="1"/>
        <end position="71"/>
    </location>
</feature>
<name>A0A150TN58_SORCE</name>
<evidence type="ECO:0000256" key="1">
    <source>
        <dbReference type="SAM" id="MobiDB-lite"/>
    </source>
</evidence>
<comment type="caution">
    <text evidence="2">The sequence shown here is derived from an EMBL/GenBank/DDBJ whole genome shotgun (WGS) entry which is preliminary data.</text>
</comment>
<sequence>MAVTVADAAAKRRRVAKTTGQGAPAQLRAAAHAWLGGAKRSRGAKKEPRAPRTPGQGAPATANAQGTPARLRAAAHAWLGGA</sequence>
<organism evidence="2 3">
    <name type="scientific">Sorangium cellulosum</name>
    <name type="common">Polyangium cellulosum</name>
    <dbReference type="NCBI Taxonomy" id="56"/>
    <lineage>
        <taxon>Bacteria</taxon>
        <taxon>Pseudomonadati</taxon>
        <taxon>Myxococcota</taxon>
        <taxon>Polyangia</taxon>
        <taxon>Polyangiales</taxon>
        <taxon>Polyangiaceae</taxon>
        <taxon>Sorangium</taxon>
    </lineage>
</organism>
<dbReference type="AlphaFoldDB" id="A0A150TN58"/>
<dbReference type="EMBL" id="JEME01001771">
    <property type="protein sequence ID" value="KYG06153.1"/>
    <property type="molecule type" value="Genomic_DNA"/>
</dbReference>
<evidence type="ECO:0000313" key="2">
    <source>
        <dbReference type="EMBL" id="KYG06153.1"/>
    </source>
</evidence>
<accession>A0A150TN58</accession>
<evidence type="ECO:0000313" key="3">
    <source>
        <dbReference type="Proteomes" id="UP000075502"/>
    </source>
</evidence>
<proteinExistence type="predicted"/>
<dbReference type="Proteomes" id="UP000075502">
    <property type="component" value="Unassembled WGS sequence"/>
</dbReference>